<dbReference type="Proteomes" id="UP001295794">
    <property type="component" value="Unassembled WGS sequence"/>
</dbReference>
<gene>
    <name evidence="1" type="ORF">MYCIT1_LOCUS2569</name>
</gene>
<name>A0AAD2GSM5_9AGAR</name>
<organism evidence="1 2">
    <name type="scientific">Mycena citricolor</name>
    <dbReference type="NCBI Taxonomy" id="2018698"/>
    <lineage>
        <taxon>Eukaryota</taxon>
        <taxon>Fungi</taxon>
        <taxon>Dikarya</taxon>
        <taxon>Basidiomycota</taxon>
        <taxon>Agaricomycotina</taxon>
        <taxon>Agaricomycetes</taxon>
        <taxon>Agaricomycetidae</taxon>
        <taxon>Agaricales</taxon>
        <taxon>Marasmiineae</taxon>
        <taxon>Mycenaceae</taxon>
        <taxon>Mycena</taxon>
    </lineage>
</organism>
<sequence length="153" mass="16686">MQFCSISSIPILAPDGYSDRLLLQSAINLPVSLHAFNHGQPVNTAAVNTFRITIVLRNMGRHQITARRYMHGLSVTEIEILPPPCAHSGDGLLPSRSACSHIQRQQQLVPSAPSDRTRSSVLRALVHLCGVGGRKIESVCLARARDSAVEKRC</sequence>
<dbReference type="AlphaFoldDB" id="A0AAD2GSM5"/>
<protein>
    <submittedName>
        <fullName evidence="1">Uncharacterized protein</fullName>
    </submittedName>
</protein>
<dbReference type="EMBL" id="CAVNYO010000037">
    <property type="protein sequence ID" value="CAK5263233.1"/>
    <property type="molecule type" value="Genomic_DNA"/>
</dbReference>
<comment type="caution">
    <text evidence="1">The sequence shown here is derived from an EMBL/GenBank/DDBJ whole genome shotgun (WGS) entry which is preliminary data.</text>
</comment>
<evidence type="ECO:0000313" key="2">
    <source>
        <dbReference type="Proteomes" id="UP001295794"/>
    </source>
</evidence>
<proteinExistence type="predicted"/>
<keyword evidence="2" id="KW-1185">Reference proteome</keyword>
<reference evidence="1" key="1">
    <citation type="submission" date="2023-11" db="EMBL/GenBank/DDBJ databases">
        <authorList>
            <person name="De Vega J J."/>
            <person name="De Vega J J."/>
        </authorList>
    </citation>
    <scope>NUCLEOTIDE SEQUENCE</scope>
</reference>
<accession>A0AAD2GSM5</accession>
<evidence type="ECO:0000313" key="1">
    <source>
        <dbReference type="EMBL" id="CAK5263233.1"/>
    </source>
</evidence>